<dbReference type="Gramene" id="Jr02_08970_p3">
    <property type="protein sequence ID" value="cds.Jr02_08970_p3"/>
    <property type="gene ID" value="Jr02_08970"/>
</dbReference>
<accession>A0A834D5Q2</accession>
<reference evidence="2" key="1">
    <citation type="submission" date="2015-10" db="EMBL/GenBank/DDBJ databases">
        <authorList>
            <person name="Martinez-Garcia P.J."/>
            <person name="Crepeau M.W."/>
            <person name="Puiu D."/>
            <person name="Gonzalez-Ibeas D."/>
            <person name="Whalen J."/>
            <person name="Stevens K."/>
            <person name="Paul R."/>
            <person name="Butterfield T."/>
            <person name="Britton M."/>
            <person name="Reagan R."/>
            <person name="Chakraborty S."/>
            <person name="Walawage S.L."/>
            <person name="Vasquez-Gross H.A."/>
            <person name="Cardeno C."/>
            <person name="Famula R."/>
            <person name="Pratt K."/>
            <person name="Kuruganti S."/>
            <person name="Aradhya M.K."/>
            <person name="Leslie C.A."/>
            <person name="Dandekar A.M."/>
            <person name="Salzberg S.L."/>
            <person name="Wegrzyn J.L."/>
            <person name="Langley C.H."/>
            <person name="Neale D.B."/>
        </authorList>
    </citation>
    <scope>NUCLEOTIDE SEQUENCE</scope>
    <source>
        <tissue evidence="2">Leaves</tissue>
    </source>
</reference>
<proteinExistence type="predicted"/>
<name>A0A834D5Q2_JUGRE</name>
<reference evidence="2" key="2">
    <citation type="submission" date="2020-03" db="EMBL/GenBank/DDBJ databases">
        <title>Walnut 2.0.</title>
        <authorList>
            <person name="Marrano A."/>
            <person name="Britton M."/>
            <person name="Zimin A.V."/>
            <person name="Zaini P.A."/>
            <person name="Workman R."/>
            <person name="Puiu D."/>
            <person name="Bianco L."/>
            <person name="Allen B.J."/>
            <person name="Troggio M."/>
            <person name="Leslie C.A."/>
            <person name="Timp W."/>
            <person name="Dendekar A."/>
            <person name="Salzberg S.L."/>
            <person name="Neale D.B."/>
        </authorList>
    </citation>
    <scope>NUCLEOTIDE SEQUENCE</scope>
    <source>
        <tissue evidence="2">Leaves</tissue>
    </source>
</reference>
<protein>
    <submittedName>
        <fullName evidence="2">Uncharacterized protein</fullName>
    </submittedName>
</protein>
<feature type="region of interest" description="Disordered" evidence="1">
    <location>
        <begin position="19"/>
        <end position="79"/>
    </location>
</feature>
<organism evidence="2 3">
    <name type="scientific">Juglans regia</name>
    <name type="common">English walnut</name>
    <dbReference type="NCBI Taxonomy" id="51240"/>
    <lineage>
        <taxon>Eukaryota</taxon>
        <taxon>Viridiplantae</taxon>
        <taxon>Streptophyta</taxon>
        <taxon>Embryophyta</taxon>
        <taxon>Tracheophyta</taxon>
        <taxon>Spermatophyta</taxon>
        <taxon>Magnoliopsida</taxon>
        <taxon>eudicotyledons</taxon>
        <taxon>Gunneridae</taxon>
        <taxon>Pentapetalae</taxon>
        <taxon>rosids</taxon>
        <taxon>fabids</taxon>
        <taxon>Fagales</taxon>
        <taxon>Juglandaceae</taxon>
        <taxon>Juglans</taxon>
    </lineage>
</organism>
<dbReference type="EMBL" id="LIHL02000002">
    <property type="protein sequence ID" value="KAF5477363.1"/>
    <property type="molecule type" value="Genomic_DNA"/>
</dbReference>
<evidence type="ECO:0000313" key="2">
    <source>
        <dbReference type="EMBL" id="KAF5477363.1"/>
    </source>
</evidence>
<dbReference type="AlphaFoldDB" id="A0A834D5Q2"/>
<feature type="compositionally biased region" description="Basic and acidic residues" evidence="1">
    <location>
        <begin position="35"/>
        <end position="64"/>
    </location>
</feature>
<sequence>MDPFTLFYSVFARNHLGREVQDRRRGPPGEATGEGEGRWEAIGKVCGRTEEEGGRIRLAERGGRPPEGQKSARRDQGGQEVVGEGLCHPVLLRHVLPCSCNHKGYFV</sequence>
<evidence type="ECO:0000313" key="3">
    <source>
        <dbReference type="Proteomes" id="UP000619265"/>
    </source>
</evidence>
<dbReference type="Proteomes" id="UP000619265">
    <property type="component" value="Unassembled WGS sequence"/>
</dbReference>
<gene>
    <name evidence="2" type="ORF">F2P56_004012</name>
</gene>
<comment type="caution">
    <text evidence="2">The sequence shown here is derived from an EMBL/GenBank/DDBJ whole genome shotgun (WGS) entry which is preliminary data.</text>
</comment>
<evidence type="ECO:0000256" key="1">
    <source>
        <dbReference type="SAM" id="MobiDB-lite"/>
    </source>
</evidence>